<evidence type="ECO:0000313" key="1">
    <source>
        <dbReference type="EMBL" id="ADN13455.1"/>
    </source>
</evidence>
<accession>E0UJU4</accession>
<dbReference type="EMBL" id="CP002198">
    <property type="protein sequence ID" value="ADN13455.1"/>
    <property type="molecule type" value="Genomic_DNA"/>
</dbReference>
<organism evidence="1 2">
    <name type="scientific">Gloeothece verrucosa (strain PCC 7822)</name>
    <name type="common">Cyanothece sp. (strain PCC 7822)</name>
    <dbReference type="NCBI Taxonomy" id="497965"/>
    <lineage>
        <taxon>Bacteria</taxon>
        <taxon>Bacillati</taxon>
        <taxon>Cyanobacteriota</taxon>
        <taxon>Cyanophyceae</taxon>
        <taxon>Oscillatoriophycideae</taxon>
        <taxon>Chroococcales</taxon>
        <taxon>Aphanothecaceae</taxon>
        <taxon>Gloeothece</taxon>
        <taxon>Gloeothece verrucosa</taxon>
    </lineage>
</organism>
<evidence type="ECO:0008006" key="3">
    <source>
        <dbReference type="Google" id="ProtNLM"/>
    </source>
</evidence>
<dbReference type="Proteomes" id="UP000008206">
    <property type="component" value="Chromosome"/>
</dbReference>
<sequence length="197" mass="21886">MINIDFTETEKFIDNTTYKTGETLQSIANFPYVKQVSKFLKQDWFLTLLGEVNTQKIQDYVDKLKNQYPLETPRQIANRIILDRCWKAGGIGLFTNFLPPLAILLLGLEMAAMTQLQSEMVFYIAAAYNLDLHNPSRRGEVLAIFGLAFGGGIAKTGLNVVEIIPGIGPIVGASTDALILAILGLTACQYYEGKYQK</sequence>
<protein>
    <recommendedName>
        <fullName evidence="3">DUF697 domain-containing protein</fullName>
    </recommendedName>
</protein>
<dbReference type="KEGG" id="cyj:Cyan7822_1459"/>
<dbReference type="STRING" id="497965.Cyan7822_1459"/>
<dbReference type="AlphaFoldDB" id="E0UJU4"/>
<dbReference type="OrthoDB" id="424306at2"/>
<name>E0UJU4_GLOV7</name>
<evidence type="ECO:0000313" key="2">
    <source>
        <dbReference type="Proteomes" id="UP000008206"/>
    </source>
</evidence>
<reference evidence="2" key="1">
    <citation type="journal article" date="2011" name="MBio">
        <title>Novel metabolic attributes of the genus Cyanothece, comprising a group of unicellular nitrogen-fixing Cyanobacteria.</title>
        <authorList>
            <person name="Bandyopadhyay A."/>
            <person name="Elvitigala T."/>
            <person name="Welsh E."/>
            <person name="Stockel J."/>
            <person name="Liberton M."/>
            <person name="Min H."/>
            <person name="Sherman L.A."/>
            <person name="Pakrasi H.B."/>
        </authorList>
    </citation>
    <scope>NUCLEOTIDE SEQUENCE [LARGE SCALE GENOMIC DNA]</scope>
    <source>
        <strain evidence="2">PCC 7822</strain>
    </source>
</reference>
<dbReference type="RefSeq" id="WP_013321562.1">
    <property type="nucleotide sequence ID" value="NC_014501.1"/>
</dbReference>
<dbReference type="HOGENOM" id="CLU_103741_0_0_3"/>
<gene>
    <name evidence="1" type="ordered locus">Cyan7822_1459</name>
</gene>
<proteinExistence type="predicted"/>
<dbReference type="eggNOG" id="COG3597">
    <property type="taxonomic scope" value="Bacteria"/>
</dbReference>
<keyword evidence="2" id="KW-1185">Reference proteome</keyword>